<dbReference type="PATRIC" id="fig|1502293.3.peg.1476"/>
<comment type="caution">
    <text evidence="2">The sequence shown here is derived from an EMBL/GenBank/DDBJ whole genome shotgun (WGS) entry which is preliminary data.</text>
</comment>
<reference evidence="2 3" key="1">
    <citation type="submission" date="2014-06" db="EMBL/GenBank/DDBJ databases">
        <authorList>
            <person name="Ngugi D.K."/>
            <person name="Blom J."/>
            <person name="Alam I."/>
            <person name="Rashid M."/>
            <person name="Ba Alawi W."/>
            <person name="Zhang G."/>
            <person name="Hikmawan T."/>
            <person name="Guan Y."/>
            <person name="Antunes A."/>
            <person name="Siam R."/>
            <person name="ElDorry H."/>
            <person name="Bajic V."/>
            <person name="Stingl U."/>
        </authorList>
    </citation>
    <scope>NUCLEOTIDE SEQUENCE [LARGE SCALE GENOMIC DNA]</scope>
    <source>
        <strain evidence="2">SCGC AAA799-N04</strain>
    </source>
</reference>
<keyword evidence="3" id="KW-1185">Reference proteome</keyword>
<sequence length="219" mass="25029">MNLNQEVRIVRLSLVIAVVASTIGFVVLFVVYPYENSGISLMSGFGKITVLDPKQPSIFENNMYYDNDLAFQLSKPNDSWNISQASESISAQEMEYLKSKGYLEGVYLEKESDKLFLISVFNMQTEDFQLKDYVSKQISSVNSQNNIKIPIKQISQSNDWALLAFDRETNDEDSYSEQLLFLKDNKLYMLQYSGKSPNNLTTLEKSELNLVLDSFEVSK</sequence>
<keyword evidence="1" id="KW-0472">Membrane</keyword>
<keyword evidence="1" id="KW-0812">Transmembrane</keyword>
<gene>
    <name evidence="2" type="ORF">AAA799N04_01593</name>
</gene>
<dbReference type="Proteomes" id="UP000028059">
    <property type="component" value="Unassembled WGS sequence"/>
</dbReference>
<evidence type="ECO:0000313" key="2">
    <source>
        <dbReference type="EMBL" id="KEQ55993.1"/>
    </source>
</evidence>
<organism evidence="2 3">
    <name type="scientific">Marine Group I thaumarchaeote SCGC AAA799-N04</name>
    <dbReference type="NCBI Taxonomy" id="1502293"/>
    <lineage>
        <taxon>Archaea</taxon>
        <taxon>Nitrososphaerota</taxon>
        <taxon>Marine Group I</taxon>
    </lineage>
</organism>
<feature type="transmembrane region" description="Helical" evidence="1">
    <location>
        <begin position="12"/>
        <end position="34"/>
    </location>
</feature>
<name>A0A081RLC0_9ARCH</name>
<protein>
    <submittedName>
        <fullName evidence="2">Uncharacterized protein</fullName>
    </submittedName>
</protein>
<dbReference type="EMBL" id="JOKN01000040">
    <property type="protein sequence ID" value="KEQ55993.1"/>
    <property type="molecule type" value="Genomic_DNA"/>
</dbReference>
<accession>A0A081RLC0</accession>
<dbReference type="AlphaFoldDB" id="A0A081RLC0"/>
<evidence type="ECO:0000256" key="1">
    <source>
        <dbReference type="SAM" id="Phobius"/>
    </source>
</evidence>
<evidence type="ECO:0000313" key="3">
    <source>
        <dbReference type="Proteomes" id="UP000028059"/>
    </source>
</evidence>
<proteinExistence type="predicted"/>
<keyword evidence="1" id="KW-1133">Transmembrane helix</keyword>